<evidence type="ECO:0000313" key="7">
    <source>
        <dbReference type="Proteomes" id="UP001476247"/>
    </source>
</evidence>
<dbReference type="PANTHER" id="PTHR13393">
    <property type="entry name" value="SAM-DEPENDENT METHYLTRANSFERASE"/>
    <property type="match status" value="1"/>
</dbReference>
<dbReference type="Proteomes" id="UP001476247">
    <property type="component" value="Unassembled WGS sequence"/>
</dbReference>
<dbReference type="EMBL" id="BAABUJ010000040">
    <property type="protein sequence ID" value="GAA5804994.1"/>
    <property type="molecule type" value="Genomic_DNA"/>
</dbReference>
<keyword evidence="3 5" id="KW-0808">Transferase</keyword>
<keyword evidence="2 5" id="KW-0489">Methyltransferase</keyword>
<accession>A0ABP9YDG6</accession>
<dbReference type="InterPro" id="IPR029063">
    <property type="entry name" value="SAM-dependent_MTases_sf"/>
</dbReference>
<protein>
    <recommendedName>
        <fullName evidence="5">U6 small nuclear RNA (adenine-(43)-N(6))-methyltransferase</fullName>
        <ecNumber evidence="5">2.1.1.-</ecNumber>
    </recommendedName>
</protein>
<dbReference type="CDD" id="cd02440">
    <property type="entry name" value="AdoMet_MTases"/>
    <property type="match status" value="1"/>
</dbReference>
<keyword evidence="4" id="KW-0949">S-adenosyl-L-methionine</keyword>
<sequence>MHPRSVFNKEPDFNILAEHYDSFKPFVTKGRNGRGYIDFKDPAAIKELTVCLMKEYFDIIIDFPLDSLCPTVPNRLNYILWLEDLIADTTPANDIIGIDIGVGASCIYPLLGCAVNESWKFIGTDIDPRSIASATENVARNGLQDRITIITNPDPNTIFILDDSTEYTFSMCNPPFYSSEEEIEQGLLNKELEPSAVCLGSTNEMITEGGELGFVSRMIKESVLHGRKVRWYTTLLGLKKTIRPLIRLLKENEITNYIVTNFTQGNTTRWAIAWSFFESRPTTAKVLESYLPKFSFELELPKDMQEVNVFVKEILEDLDIEFTLDLSDDEIMFDCSVGTNTWSRAARRQRKRQKLEQPHTQDLFKFKLELSQGRANVSYLQIAWNQGGDRAMFEGFWSHLKKRVEENCGLYRGTSFKQ</sequence>
<dbReference type="Pfam" id="PF05971">
    <property type="entry name" value="Methyltransf_10"/>
    <property type="match status" value="1"/>
</dbReference>
<evidence type="ECO:0000313" key="6">
    <source>
        <dbReference type="EMBL" id="GAA5804994.1"/>
    </source>
</evidence>
<evidence type="ECO:0000256" key="1">
    <source>
        <dbReference type="ARBA" id="ARBA00005878"/>
    </source>
</evidence>
<organism evidence="6 7">
    <name type="scientific">Helicostylum pulchrum</name>
    <dbReference type="NCBI Taxonomy" id="562976"/>
    <lineage>
        <taxon>Eukaryota</taxon>
        <taxon>Fungi</taxon>
        <taxon>Fungi incertae sedis</taxon>
        <taxon>Mucoromycota</taxon>
        <taxon>Mucoromycotina</taxon>
        <taxon>Mucoromycetes</taxon>
        <taxon>Mucorales</taxon>
        <taxon>Mucorineae</taxon>
        <taxon>Mucoraceae</taxon>
        <taxon>Helicostylum</taxon>
    </lineage>
</organism>
<dbReference type="Gene3D" id="3.40.50.150">
    <property type="entry name" value="Vaccinia Virus protein VP39"/>
    <property type="match status" value="1"/>
</dbReference>
<dbReference type="InterPro" id="IPR017182">
    <property type="entry name" value="METTL16/PsiM"/>
</dbReference>
<dbReference type="InterPro" id="IPR010286">
    <property type="entry name" value="METTL16/RlmF"/>
</dbReference>
<dbReference type="PIRSF" id="PIRSF037350">
    <property type="entry name" value="Mtase_ZK1128_prd"/>
    <property type="match status" value="1"/>
</dbReference>
<proteinExistence type="inferred from homology"/>
<evidence type="ECO:0000256" key="5">
    <source>
        <dbReference type="PIRNR" id="PIRNR037350"/>
    </source>
</evidence>
<reference evidence="6 7" key="1">
    <citation type="submission" date="2024-04" db="EMBL/GenBank/DDBJ databases">
        <title>genome sequences of Mucor flavus KT1a and Helicostylum pulchrum KT1b strains isolation_sourced from the surface of a dry-aged beef.</title>
        <authorList>
            <person name="Toyotome T."/>
            <person name="Hosono M."/>
            <person name="Torimaru M."/>
            <person name="Fukuda K."/>
            <person name="Mikami N."/>
        </authorList>
    </citation>
    <scope>NUCLEOTIDE SEQUENCE [LARGE SCALE GENOMIC DNA]</scope>
    <source>
        <strain evidence="6 7">KT1b</strain>
    </source>
</reference>
<gene>
    <name evidence="6" type="ORF">HPULCUR_010507</name>
</gene>
<name>A0ABP9YDG6_9FUNG</name>
<evidence type="ECO:0000256" key="3">
    <source>
        <dbReference type="ARBA" id="ARBA00022679"/>
    </source>
</evidence>
<dbReference type="SUPFAM" id="SSF53335">
    <property type="entry name" value="S-adenosyl-L-methionine-dependent methyltransferases"/>
    <property type="match status" value="1"/>
</dbReference>
<comment type="similarity">
    <text evidence="1 5">Belongs to the methyltransferase superfamily. METTL16/RlmF family.</text>
</comment>
<keyword evidence="7" id="KW-1185">Reference proteome</keyword>
<dbReference type="EC" id="2.1.1.-" evidence="5"/>
<comment type="caution">
    <text evidence="6">The sequence shown here is derived from an EMBL/GenBank/DDBJ whole genome shotgun (WGS) entry which is preliminary data.</text>
</comment>
<evidence type="ECO:0000256" key="2">
    <source>
        <dbReference type="ARBA" id="ARBA00022603"/>
    </source>
</evidence>
<evidence type="ECO:0000256" key="4">
    <source>
        <dbReference type="ARBA" id="ARBA00022691"/>
    </source>
</evidence>
<dbReference type="PANTHER" id="PTHR13393:SF0">
    <property type="entry name" value="RNA N6-ADENOSINE-METHYLTRANSFERASE METTL16"/>
    <property type="match status" value="1"/>
</dbReference>